<keyword evidence="2" id="KW-1185">Reference proteome</keyword>
<name>A0A162TQA9_9CLOT</name>
<dbReference type="PATRIC" id="fig|1121326.3.peg.2741"/>
<proteinExistence type="predicted"/>
<dbReference type="EMBL" id="LWAE01000002">
    <property type="protein sequence ID" value="KZL92915.1"/>
    <property type="molecule type" value="Genomic_DNA"/>
</dbReference>
<evidence type="ECO:0000313" key="1">
    <source>
        <dbReference type="EMBL" id="KZL92915.1"/>
    </source>
</evidence>
<organism evidence="1 2">
    <name type="scientific">Clostridium magnum DSM 2767</name>
    <dbReference type="NCBI Taxonomy" id="1121326"/>
    <lineage>
        <taxon>Bacteria</taxon>
        <taxon>Bacillati</taxon>
        <taxon>Bacillota</taxon>
        <taxon>Clostridia</taxon>
        <taxon>Eubacteriales</taxon>
        <taxon>Clostridiaceae</taxon>
        <taxon>Clostridium</taxon>
    </lineage>
</organism>
<sequence length="31" mass="3378">MCGHVKPYSKFVLNNAIGVAYDTTIGTNHLL</sequence>
<gene>
    <name evidence="1" type="ORF">CLMAG_27290</name>
</gene>
<accession>A0A162TQA9</accession>
<dbReference type="STRING" id="1121326.CLMAG_27290"/>
<protein>
    <submittedName>
        <fullName evidence="1">Uncharacterized protein</fullName>
    </submittedName>
</protein>
<dbReference type="Proteomes" id="UP000076603">
    <property type="component" value="Unassembled WGS sequence"/>
</dbReference>
<evidence type="ECO:0000313" key="2">
    <source>
        <dbReference type="Proteomes" id="UP000076603"/>
    </source>
</evidence>
<reference evidence="1 2" key="1">
    <citation type="submission" date="2016-04" db="EMBL/GenBank/DDBJ databases">
        <title>Genome sequence of Clostridium magnum DSM 2767.</title>
        <authorList>
            <person name="Poehlein A."/>
            <person name="Uhlig R."/>
            <person name="Fischer R."/>
            <person name="Bahl H."/>
            <person name="Daniel R."/>
        </authorList>
    </citation>
    <scope>NUCLEOTIDE SEQUENCE [LARGE SCALE GENOMIC DNA]</scope>
    <source>
        <strain evidence="1 2">DSM 2767</strain>
    </source>
</reference>
<comment type="caution">
    <text evidence="1">The sequence shown here is derived from an EMBL/GenBank/DDBJ whole genome shotgun (WGS) entry which is preliminary data.</text>
</comment>
<dbReference type="AlphaFoldDB" id="A0A162TQA9"/>